<keyword evidence="3" id="KW-0378">Hydrolase</keyword>
<proteinExistence type="predicted"/>
<evidence type="ECO:0000259" key="2">
    <source>
        <dbReference type="Pfam" id="PF12146"/>
    </source>
</evidence>
<feature type="binding site" evidence="1">
    <location>
        <position position="101"/>
    </location>
    <ligand>
        <name>substrate</name>
    </ligand>
</feature>
<sequence length="279" mass="31290">MFPFGPAYQGEHYQPFYWRGTHGSALLVHGFPGHPGDMRAIATHLHDKGWTVDVPLLPGFGSQIEHLPEYRYEDWLAATRSHLGKLIANNQRPNVLVGYSMGGAISMAMAADFDIDALILFAPFWRIEHMLWRMLPALKWFVPTFKPAELLRINLDDETFQAGLREIIPGVDFADPTTRSSMESFRLPTHVIDQVRVAGQNGHANAANITVPTLIVQGTRDDLAEARLTRKLADELSAPVTYVEVDCDHALLEDSQTCWPQVIEAVDAFIDMYHLGSTR</sequence>
<dbReference type="PIRSF" id="PIRSF017388">
    <property type="entry name" value="Esterase_lipase"/>
    <property type="match status" value="1"/>
</dbReference>
<dbReference type="InterPro" id="IPR029058">
    <property type="entry name" value="AB_hydrolase_fold"/>
</dbReference>
<feature type="binding site" evidence="1">
    <location>
        <position position="31"/>
    </location>
    <ligand>
        <name>substrate</name>
    </ligand>
</feature>
<dbReference type="SUPFAM" id="SSF53474">
    <property type="entry name" value="alpha/beta-Hydrolases"/>
    <property type="match status" value="1"/>
</dbReference>
<protein>
    <submittedName>
        <fullName evidence="3">Alpha/beta fold hydrolase</fullName>
    </submittedName>
</protein>
<accession>A0A7S8IDC8</accession>
<dbReference type="PRINTS" id="PR00111">
    <property type="entry name" value="ABHYDROLASE"/>
</dbReference>
<dbReference type="GO" id="GO:0052689">
    <property type="term" value="F:carboxylic ester hydrolase activity"/>
    <property type="evidence" value="ECO:0007669"/>
    <property type="project" value="InterPro"/>
</dbReference>
<dbReference type="PANTHER" id="PTHR43194:SF2">
    <property type="entry name" value="PEROXISOMAL MEMBRANE PROTEIN LPX1"/>
    <property type="match status" value="1"/>
</dbReference>
<organism evidence="3 4">
    <name type="scientific">Phototrophicus methaneseepsis</name>
    <dbReference type="NCBI Taxonomy" id="2710758"/>
    <lineage>
        <taxon>Bacteria</taxon>
        <taxon>Bacillati</taxon>
        <taxon>Chloroflexota</taxon>
        <taxon>Candidatus Thermofontia</taxon>
        <taxon>Phototrophicales</taxon>
        <taxon>Phototrophicaceae</taxon>
        <taxon>Phototrophicus</taxon>
    </lineage>
</organism>
<dbReference type="InterPro" id="IPR012354">
    <property type="entry name" value="Esterase_lipase"/>
</dbReference>
<dbReference type="PANTHER" id="PTHR43194">
    <property type="entry name" value="HYDROLASE ALPHA/BETA FOLD FAMILY"/>
    <property type="match status" value="1"/>
</dbReference>
<dbReference type="Gene3D" id="3.40.50.1820">
    <property type="entry name" value="alpha/beta hydrolase"/>
    <property type="match status" value="1"/>
</dbReference>
<dbReference type="AlphaFoldDB" id="A0A7S8IDC8"/>
<keyword evidence="4" id="KW-1185">Reference proteome</keyword>
<evidence type="ECO:0000256" key="1">
    <source>
        <dbReference type="PIRSR" id="PIRSR017388-2"/>
    </source>
</evidence>
<evidence type="ECO:0000313" key="3">
    <source>
        <dbReference type="EMBL" id="QPC81406.1"/>
    </source>
</evidence>
<dbReference type="EMBL" id="CP062983">
    <property type="protein sequence ID" value="QPC81406.1"/>
    <property type="molecule type" value="Genomic_DNA"/>
</dbReference>
<reference evidence="3 4" key="1">
    <citation type="submission" date="2020-02" db="EMBL/GenBank/DDBJ databases">
        <authorList>
            <person name="Zheng R.K."/>
            <person name="Sun C.M."/>
        </authorList>
    </citation>
    <scope>NUCLEOTIDE SEQUENCE [LARGE SCALE GENOMIC DNA]</scope>
    <source>
        <strain evidence="4">rifampicinis</strain>
    </source>
</reference>
<name>A0A7S8IDC8_9CHLR</name>
<feature type="domain" description="Serine aminopeptidase S33" evidence="2">
    <location>
        <begin position="23"/>
        <end position="239"/>
    </location>
</feature>
<evidence type="ECO:0000313" key="4">
    <source>
        <dbReference type="Proteomes" id="UP000594468"/>
    </source>
</evidence>
<dbReference type="KEGG" id="pmet:G4Y79_17115"/>
<dbReference type="InterPro" id="IPR022742">
    <property type="entry name" value="Hydrolase_4"/>
</dbReference>
<dbReference type="Proteomes" id="UP000594468">
    <property type="component" value="Chromosome"/>
</dbReference>
<dbReference type="InterPro" id="IPR050228">
    <property type="entry name" value="Carboxylesterase_BioH"/>
</dbReference>
<dbReference type="Pfam" id="PF12146">
    <property type="entry name" value="Hydrolase_4"/>
    <property type="match status" value="1"/>
</dbReference>
<dbReference type="InterPro" id="IPR000073">
    <property type="entry name" value="AB_hydrolase_1"/>
</dbReference>
<gene>
    <name evidence="3" type="ORF">G4Y79_17115</name>
</gene>
<dbReference type="RefSeq" id="WP_195169479.1">
    <property type="nucleotide sequence ID" value="NZ_CP062983.1"/>
</dbReference>